<comment type="subcellular location">
    <subcellularLocation>
        <location evidence="2">Membrane</location>
        <topology evidence="2">Single-pass membrane protein</topology>
    </subcellularLocation>
</comment>
<dbReference type="AlphaFoldDB" id="A0A4Q9PMN2"/>
<evidence type="ECO:0000256" key="9">
    <source>
        <dbReference type="ARBA" id="ARBA00023002"/>
    </source>
</evidence>
<dbReference type="PANTHER" id="PTHR46300:SF7">
    <property type="entry name" value="P450, PUTATIVE (EUROFUNG)-RELATED"/>
    <property type="match status" value="1"/>
</dbReference>
<dbReference type="EMBL" id="ML145169">
    <property type="protein sequence ID" value="TBU55416.1"/>
    <property type="molecule type" value="Genomic_DNA"/>
</dbReference>
<evidence type="ECO:0000256" key="11">
    <source>
        <dbReference type="ARBA" id="ARBA00023033"/>
    </source>
</evidence>
<evidence type="ECO:0000256" key="14">
    <source>
        <dbReference type="RuleBase" id="RU000461"/>
    </source>
</evidence>
<dbReference type="Proteomes" id="UP000292082">
    <property type="component" value="Unassembled WGS sequence"/>
</dbReference>
<proteinExistence type="inferred from homology"/>
<dbReference type="Pfam" id="PF00067">
    <property type="entry name" value="p450"/>
    <property type="match status" value="1"/>
</dbReference>
<evidence type="ECO:0000256" key="1">
    <source>
        <dbReference type="ARBA" id="ARBA00001971"/>
    </source>
</evidence>
<dbReference type="InterPro" id="IPR001128">
    <property type="entry name" value="Cyt_P450"/>
</dbReference>
<protein>
    <submittedName>
        <fullName evidence="15">Cytochrome P450</fullName>
    </submittedName>
</protein>
<dbReference type="GO" id="GO:0016705">
    <property type="term" value="F:oxidoreductase activity, acting on paired donors, with incorporation or reduction of molecular oxygen"/>
    <property type="evidence" value="ECO:0007669"/>
    <property type="project" value="InterPro"/>
</dbReference>
<dbReference type="InterPro" id="IPR002401">
    <property type="entry name" value="Cyt_P450_E_grp-I"/>
</dbReference>
<dbReference type="CDD" id="cd11065">
    <property type="entry name" value="CYP64-like"/>
    <property type="match status" value="1"/>
</dbReference>
<dbReference type="InterPro" id="IPR036396">
    <property type="entry name" value="Cyt_P450_sf"/>
</dbReference>
<keyword evidence="9 14" id="KW-0560">Oxidoreductase</keyword>
<dbReference type="InterPro" id="IPR050364">
    <property type="entry name" value="Cytochrome_P450_fung"/>
</dbReference>
<dbReference type="InterPro" id="IPR017972">
    <property type="entry name" value="Cyt_P450_CS"/>
</dbReference>
<keyword evidence="6" id="KW-0812">Transmembrane</keyword>
<keyword evidence="11 14" id="KW-0503">Monooxygenase</keyword>
<evidence type="ECO:0000256" key="5">
    <source>
        <dbReference type="ARBA" id="ARBA00022617"/>
    </source>
</evidence>
<dbReference type="PRINTS" id="PR00385">
    <property type="entry name" value="P450"/>
</dbReference>
<dbReference type="GO" id="GO:0016020">
    <property type="term" value="C:membrane"/>
    <property type="evidence" value="ECO:0007669"/>
    <property type="project" value="UniProtKB-SubCell"/>
</dbReference>
<evidence type="ECO:0000256" key="13">
    <source>
        <dbReference type="PIRSR" id="PIRSR602401-1"/>
    </source>
</evidence>
<evidence type="ECO:0000256" key="12">
    <source>
        <dbReference type="ARBA" id="ARBA00023136"/>
    </source>
</evidence>
<evidence type="ECO:0000256" key="6">
    <source>
        <dbReference type="ARBA" id="ARBA00022692"/>
    </source>
</evidence>
<evidence type="ECO:0000256" key="3">
    <source>
        <dbReference type="ARBA" id="ARBA00005179"/>
    </source>
</evidence>
<evidence type="ECO:0000256" key="7">
    <source>
        <dbReference type="ARBA" id="ARBA00022723"/>
    </source>
</evidence>
<keyword evidence="5 13" id="KW-0349">Heme</keyword>
<feature type="binding site" description="axial binding residue" evidence="13">
    <location>
        <position position="454"/>
    </location>
    <ligand>
        <name>heme</name>
        <dbReference type="ChEBI" id="CHEBI:30413"/>
    </ligand>
    <ligandPart>
        <name>Fe</name>
        <dbReference type="ChEBI" id="CHEBI:18248"/>
    </ligandPart>
</feature>
<accession>A0A4Q9PMN2</accession>
<comment type="similarity">
    <text evidence="4 14">Belongs to the cytochrome P450 family.</text>
</comment>
<keyword evidence="8" id="KW-1133">Transmembrane helix</keyword>
<sequence length="528" mass="59719">MFQGFPGTMPSLALSAVLVALLSGIFVYAITFGGVSAPSGYKLPPGPFAWPLMGNMLNIRTASHPWMQFAEWSRTYGPVIHLKVLRYSIVVLNSPKDAFALLDQRSINYSDRPRLTMLSFLDLSWVIPLMQYGERWRKHRRLLHRYCNSAAARQYEPLQQRKARELLVQLRLEPDRFVEHSNYAVGTILLDLTYGTYDKGTTARYLQYAKNSADTLAEIFLPGALLVQYAPLLRYFPSWFPGSSYKNRMETWREVFRLAVNEPFDHVKRAMRDGLESPSFLNQMLNEIEPLKGEEYTEAETVAKNCASVVYGAGSDTMIATLITFFLAMILHPKAQQKARAELMSVVGPDRLPEFYDRPMLPYVNAIVKECTRWIPVTPLGAFHATMNDDVYEGYFIPKGSIVFANQWAMLHNPVEYPDPEQFNPERFLNADGSLNPDVRDPNSIAFGFGRRICPGRDISDATIFICVASILHVFNIGPELDADGRPVWPKVDVTSSLVCHPLPFKCKIVLLSSTSEHLVDGIDISRS</sequence>
<evidence type="ECO:0000313" key="16">
    <source>
        <dbReference type="Proteomes" id="UP000292082"/>
    </source>
</evidence>
<organism evidence="15 16">
    <name type="scientific">Dichomitus squalens</name>
    <dbReference type="NCBI Taxonomy" id="114155"/>
    <lineage>
        <taxon>Eukaryota</taxon>
        <taxon>Fungi</taxon>
        <taxon>Dikarya</taxon>
        <taxon>Basidiomycota</taxon>
        <taxon>Agaricomycotina</taxon>
        <taxon>Agaricomycetes</taxon>
        <taxon>Polyporales</taxon>
        <taxon>Polyporaceae</taxon>
        <taxon>Dichomitus</taxon>
    </lineage>
</organism>
<dbReference type="GO" id="GO:0005506">
    <property type="term" value="F:iron ion binding"/>
    <property type="evidence" value="ECO:0007669"/>
    <property type="project" value="InterPro"/>
</dbReference>
<dbReference type="PRINTS" id="PR00463">
    <property type="entry name" value="EP450I"/>
</dbReference>
<evidence type="ECO:0000256" key="10">
    <source>
        <dbReference type="ARBA" id="ARBA00023004"/>
    </source>
</evidence>
<dbReference type="GO" id="GO:0020037">
    <property type="term" value="F:heme binding"/>
    <property type="evidence" value="ECO:0007669"/>
    <property type="project" value="InterPro"/>
</dbReference>
<evidence type="ECO:0000256" key="2">
    <source>
        <dbReference type="ARBA" id="ARBA00004167"/>
    </source>
</evidence>
<dbReference type="SUPFAM" id="SSF48264">
    <property type="entry name" value="Cytochrome P450"/>
    <property type="match status" value="1"/>
</dbReference>
<dbReference type="PROSITE" id="PS00086">
    <property type="entry name" value="CYTOCHROME_P450"/>
    <property type="match status" value="1"/>
</dbReference>
<keyword evidence="16" id="KW-1185">Reference proteome</keyword>
<evidence type="ECO:0000256" key="4">
    <source>
        <dbReference type="ARBA" id="ARBA00010617"/>
    </source>
</evidence>
<evidence type="ECO:0000256" key="8">
    <source>
        <dbReference type="ARBA" id="ARBA00022989"/>
    </source>
</evidence>
<gene>
    <name evidence="15" type="ORF">BD310DRAFT_969271</name>
</gene>
<keyword evidence="7 13" id="KW-0479">Metal-binding</keyword>
<name>A0A4Q9PMN2_9APHY</name>
<comment type="cofactor">
    <cofactor evidence="1 13">
        <name>heme</name>
        <dbReference type="ChEBI" id="CHEBI:30413"/>
    </cofactor>
</comment>
<comment type="pathway">
    <text evidence="3">Secondary metabolite biosynthesis.</text>
</comment>
<dbReference type="GO" id="GO:0004497">
    <property type="term" value="F:monooxygenase activity"/>
    <property type="evidence" value="ECO:0007669"/>
    <property type="project" value="UniProtKB-KW"/>
</dbReference>
<dbReference type="PANTHER" id="PTHR46300">
    <property type="entry name" value="P450, PUTATIVE (EUROFUNG)-RELATED-RELATED"/>
    <property type="match status" value="1"/>
</dbReference>
<reference evidence="15 16" key="1">
    <citation type="submission" date="2019-01" db="EMBL/GenBank/DDBJ databases">
        <title>Draft genome sequences of three monokaryotic isolates of the white-rot basidiomycete fungus Dichomitus squalens.</title>
        <authorList>
            <consortium name="DOE Joint Genome Institute"/>
            <person name="Lopez S.C."/>
            <person name="Andreopoulos B."/>
            <person name="Pangilinan J."/>
            <person name="Lipzen A."/>
            <person name="Riley R."/>
            <person name="Ahrendt S."/>
            <person name="Ng V."/>
            <person name="Barry K."/>
            <person name="Daum C."/>
            <person name="Grigoriev I.V."/>
            <person name="Hilden K.S."/>
            <person name="Makela M.R."/>
            <person name="de Vries R.P."/>
        </authorList>
    </citation>
    <scope>NUCLEOTIDE SEQUENCE [LARGE SCALE GENOMIC DNA]</scope>
    <source>
        <strain evidence="15 16">CBS 464.89</strain>
    </source>
</reference>
<evidence type="ECO:0000313" key="15">
    <source>
        <dbReference type="EMBL" id="TBU55416.1"/>
    </source>
</evidence>
<keyword evidence="10 13" id="KW-0408">Iron</keyword>
<dbReference type="Gene3D" id="1.10.630.10">
    <property type="entry name" value="Cytochrome P450"/>
    <property type="match status" value="1"/>
</dbReference>
<keyword evidence="12" id="KW-0472">Membrane</keyword>